<name>A0A0V1KJ49_9BILA</name>
<evidence type="ECO:0000313" key="2">
    <source>
        <dbReference type="Proteomes" id="UP000054721"/>
    </source>
</evidence>
<protein>
    <submittedName>
        <fullName evidence="1">Uncharacterized protein</fullName>
    </submittedName>
</protein>
<comment type="caution">
    <text evidence="1">The sequence shown here is derived from an EMBL/GenBank/DDBJ whole genome shotgun (WGS) entry which is preliminary data.</text>
</comment>
<keyword evidence="2" id="KW-1185">Reference proteome</keyword>
<organism evidence="1 2">
    <name type="scientific">Trichinella nativa</name>
    <dbReference type="NCBI Taxonomy" id="6335"/>
    <lineage>
        <taxon>Eukaryota</taxon>
        <taxon>Metazoa</taxon>
        <taxon>Ecdysozoa</taxon>
        <taxon>Nematoda</taxon>
        <taxon>Enoplea</taxon>
        <taxon>Dorylaimia</taxon>
        <taxon>Trichinellida</taxon>
        <taxon>Trichinellidae</taxon>
        <taxon>Trichinella</taxon>
    </lineage>
</organism>
<reference evidence="1 2" key="1">
    <citation type="submission" date="2015-05" db="EMBL/GenBank/DDBJ databases">
        <title>Evolution of Trichinella species and genotypes.</title>
        <authorList>
            <person name="Korhonen P.K."/>
            <person name="Edoardo P."/>
            <person name="Giuseppe L.R."/>
            <person name="Gasser R.B."/>
        </authorList>
    </citation>
    <scope>NUCLEOTIDE SEQUENCE [LARGE SCALE GENOMIC DNA]</scope>
    <source>
        <strain evidence="1">ISS10</strain>
    </source>
</reference>
<proteinExistence type="predicted"/>
<accession>A0A0V1KJ49</accession>
<evidence type="ECO:0000313" key="1">
    <source>
        <dbReference type="EMBL" id="KRZ47286.1"/>
    </source>
</evidence>
<dbReference type="Proteomes" id="UP000054721">
    <property type="component" value="Unassembled WGS sequence"/>
</dbReference>
<dbReference type="AlphaFoldDB" id="A0A0V1KJ49"/>
<dbReference type="EMBL" id="JYDW01001016">
    <property type="protein sequence ID" value="KRZ47286.1"/>
    <property type="molecule type" value="Genomic_DNA"/>
</dbReference>
<sequence length="52" mass="5780">MGSLQPGIPLPSLLPKEWLIITLLSKKISLESPATNNVKSPYMCQYLVQQPL</sequence>
<gene>
    <name evidence="1" type="ORF">T02_12788</name>
</gene>